<dbReference type="STRING" id="1045774.SAMN05421872_101528"/>
<name>A0A1G6JMP5_9ACTN</name>
<dbReference type="AlphaFoldDB" id="A0A1G6JMP5"/>
<dbReference type="RefSeq" id="WP_090850435.1">
    <property type="nucleotide sequence ID" value="NZ_FMZM01000001.1"/>
</dbReference>
<keyword evidence="2" id="KW-1185">Reference proteome</keyword>
<evidence type="ECO:0000313" key="1">
    <source>
        <dbReference type="EMBL" id="SDC20004.1"/>
    </source>
</evidence>
<proteinExistence type="predicted"/>
<dbReference type="Proteomes" id="UP000199034">
    <property type="component" value="Unassembled WGS sequence"/>
</dbReference>
<dbReference type="OrthoDB" id="3788831at2"/>
<evidence type="ECO:0000313" key="2">
    <source>
        <dbReference type="Proteomes" id="UP000199034"/>
    </source>
</evidence>
<protein>
    <recommendedName>
        <fullName evidence="3">Pentapeptide repeat-containing protein</fullName>
    </recommendedName>
</protein>
<accession>A0A1G6JMP5</accession>
<evidence type="ECO:0008006" key="3">
    <source>
        <dbReference type="Google" id="ProtNLM"/>
    </source>
</evidence>
<reference evidence="1 2" key="1">
    <citation type="submission" date="2016-10" db="EMBL/GenBank/DDBJ databases">
        <authorList>
            <person name="de Groot N.N."/>
        </authorList>
    </citation>
    <scope>NUCLEOTIDE SEQUENCE [LARGE SCALE GENOMIC DNA]</scope>
    <source>
        <strain evidence="1 2">CGMCC 4.6858</strain>
    </source>
</reference>
<gene>
    <name evidence="1" type="ORF">SAMN05421872_101528</name>
</gene>
<organism evidence="1 2">
    <name type="scientific">Nocardioides lianchengensis</name>
    <dbReference type="NCBI Taxonomy" id="1045774"/>
    <lineage>
        <taxon>Bacteria</taxon>
        <taxon>Bacillati</taxon>
        <taxon>Actinomycetota</taxon>
        <taxon>Actinomycetes</taxon>
        <taxon>Propionibacteriales</taxon>
        <taxon>Nocardioidaceae</taxon>
        <taxon>Nocardioides</taxon>
    </lineage>
</organism>
<dbReference type="EMBL" id="FMZM01000001">
    <property type="protein sequence ID" value="SDC20004.1"/>
    <property type="molecule type" value="Genomic_DNA"/>
</dbReference>
<sequence>MSRSTTSKKTRSLGPLAVLAAAVLLVVAMAGSATAAALITGKDVKNGSLTGKDVKDRSLTGKDVKDRSLTGADVKDQGLTGADVKDGSLSGKDVQDGTVAEGDLGAGVKAKLNAPNVAGYEVVTETVELESDGEGAVFVACSAGKVAVGGGGAFADAATTTTSIEASLPQKVIRGDSLLFADPEPGFADGWRVDGKHSGLDPQDLTAYVVCVDPS</sequence>